<dbReference type="CDD" id="cd09294">
    <property type="entry name" value="SmpB"/>
    <property type="match status" value="1"/>
</dbReference>
<name>A0ABN0P2L9_TRELE</name>
<keyword evidence="2 3" id="KW-0694">RNA-binding</keyword>
<dbReference type="RefSeq" id="WP_021686049.1">
    <property type="nucleotide sequence ID" value="NZ_KI260552.1"/>
</dbReference>
<dbReference type="InterPro" id="IPR023620">
    <property type="entry name" value="SmpB"/>
</dbReference>
<dbReference type="InterPro" id="IPR000037">
    <property type="entry name" value="SsrA-bd_prot"/>
</dbReference>
<dbReference type="NCBIfam" id="NF003843">
    <property type="entry name" value="PRK05422.1"/>
    <property type="match status" value="1"/>
</dbReference>
<proteinExistence type="inferred from homology"/>
<evidence type="ECO:0000256" key="3">
    <source>
        <dbReference type="HAMAP-Rule" id="MF_00023"/>
    </source>
</evidence>
<gene>
    <name evidence="3" type="primary">smpB</name>
    <name evidence="4" type="ORF">HMPREF9193_00081</name>
</gene>
<dbReference type="Proteomes" id="UP000016649">
    <property type="component" value="Unassembled WGS sequence"/>
</dbReference>
<organism evidence="4 5">
    <name type="scientific">Treponema lecithinolyticum ATCC 700332</name>
    <dbReference type="NCBI Taxonomy" id="1321815"/>
    <lineage>
        <taxon>Bacteria</taxon>
        <taxon>Pseudomonadati</taxon>
        <taxon>Spirochaetota</taxon>
        <taxon>Spirochaetia</taxon>
        <taxon>Spirochaetales</taxon>
        <taxon>Treponemataceae</taxon>
        <taxon>Treponema</taxon>
    </lineage>
</organism>
<dbReference type="NCBIfam" id="TIGR00086">
    <property type="entry name" value="smpB"/>
    <property type="match status" value="1"/>
</dbReference>
<evidence type="ECO:0000256" key="2">
    <source>
        <dbReference type="ARBA" id="ARBA00022884"/>
    </source>
</evidence>
<evidence type="ECO:0000256" key="1">
    <source>
        <dbReference type="ARBA" id="ARBA00022490"/>
    </source>
</evidence>
<dbReference type="PROSITE" id="PS01317">
    <property type="entry name" value="SSRP"/>
    <property type="match status" value="1"/>
</dbReference>
<comment type="subcellular location">
    <subcellularLocation>
        <location evidence="3">Cytoplasm</location>
    </subcellularLocation>
    <text evidence="3">The tmRNA-SmpB complex associates with stalled 70S ribosomes.</text>
</comment>
<dbReference type="PANTHER" id="PTHR30308">
    <property type="entry name" value="TMRNA-BINDING COMPONENT OF TRANS-TRANSLATION TAGGING COMPLEX"/>
    <property type="match status" value="1"/>
</dbReference>
<dbReference type="HAMAP" id="MF_00023">
    <property type="entry name" value="SmpB"/>
    <property type="match status" value="1"/>
</dbReference>
<dbReference type="PANTHER" id="PTHR30308:SF2">
    <property type="entry name" value="SSRA-BINDING PROTEIN"/>
    <property type="match status" value="1"/>
</dbReference>
<keyword evidence="1 3" id="KW-0963">Cytoplasm</keyword>
<comment type="function">
    <text evidence="3">Required for rescue of stalled ribosomes mediated by trans-translation. Binds to transfer-messenger RNA (tmRNA), required for stable association of tmRNA with ribosomes. tmRNA and SmpB together mimic tRNA shape, replacing the anticodon stem-loop with SmpB. tmRNA is encoded by the ssrA gene; the 2 termini fold to resemble tRNA(Ala) and it encodes a 'tag peptide', a short internal open reading frame. During trans-translation Ala-aminoacylated tmRNA acts like a tRNA, entering the A-site of stalled ribosomes, displacing the stalled mRNA. The ribosome then switches to translate the ORF on the tmRNA; the nascent peptide is terminated with the 'tag peptide' encoded by the tmRNA and targeted for degradation. The ribosome is freed to recommence translation, which seems to be the essential function of trans-translation.</text>
</comment>
<keyword evidence="5" id="KW-1185">Reference proteome</keyword>
<reference evidence="4 5" key="1">
    <citation type="submission" date="2013-08" db="EMBL/GenBank/DDBJ databases">
        <authorList>
            <person name="Weinstock G."/>
            <person name="Sodergren E."/>
            <person name="Wylie T."/>
            <person name="Fulton L."/>
            <person name="Fulton R."/>
            <person name="Fronick C."/>
            <person name="O'Laughlin M."/>
            <person name="Godfrey J."/>
            <person name="Miner T."/>
            <person name="Herter B."/>
            <person name="Appelbaum E."/>
            <person name="Cordes M."/>
            <person name="Lek S."/>
            <person name="Wollam A."/>
            <person name="Pepin K.H."/>
            <person name="Palsikar V.B."/>
            <person name="Mitreva M."/>
            <person name="Wilson R.K."/>
        </authorList>
    </citation>
    <scope>NUCLEOTIDE SEQUENCE [LARGE SCALE GENOMIC DNA]</scope>
    <source>
        <strain evidence="4 5">ATCC 700332</strain>
    </source>
</reference>
<dbReference type="Gene3D" id="2.40.280.10">
    <property type="match status" value="1"/>
</dbReference>
<protein>
    <recommendedName>
        <fullName evidence="3">SsrA-binding protein</fullName>
    </recommendedName>
    <alternativeName>
        <fullName evidence="3">Small protein B</fullName>
    </alternativeName>
</protein>
<dbReference type="SUPFAM" id="SSF74982">
    <property type="entry name" value="Small protein B (SmpB)"/>
    <property type="match status" value="1"/>
</dbReference>
<dbReference type="InterPro" id="IPR020081">
    <property type="entry name" value="SsrA-bd_prot_CS"/>
</dbReference>
<evidence type="ECO:0000313" key="4">
    <source>
        <dbReference type="EMBL" id="ERJ94542.1"/>
    </source>
</evidence>
<accession>A0ABN0P2L9</accession>
<dbReference type="EMBL" id="AWVH01000002">
    <property type="protein sequence ID" value="ERJ94542.1"/>
    <property type="molecule type" value="Genomic_DNA"/>
</dbReference>
<sequence length="156" mass="17970">MNSAGIKMIAQNKKARFNYTVEDSVECGIELKGTEVKSVKAGNISFPDAFAEITDGEVWVKQMHIGEYVYSSVFNHNPNRPKKLLLHKDEIKRLNRKVEEKGVTLIPLDFYLKNGRVKLTLGLCRGKKQYDKRADIRERDVKRDIQRDFRRGLNGS</sequence>
<dbReference type="Pfam" id="PF01668">
    <property type="entry name" value="SmpB"/>
    <property type="match status" value="1"/>
</dbReference>
<comment type="similarity">
    <text evidence="3">Belongs to the SmpB family.</text>
</comment>
<comment type="caution">
    <text evidence="4">The sequence shown here is derived from an EMBL/GenBank/DDBJ whole genome shotgun (WGS) entry which is preliminary data.</text>
</comment>
<evidence type="ECO:0000313" key="5">
    <source>
        <dbReference type="Proteomes" id="UP000016649"/>
    </source>
</evidence>